<protein>
    <recommendedName>
        <fullName evidence="4 10">Outer-membrane lipoprotein carrier protein</fullName>
    </recommendedName>
</protein>
<comment type="caution">
    <text evidence="11">The sequence shown here is derived from an EMBL/GenBank/DDBJ whole genome shotgun (WGS) entry which is preliminary data.</text>
</comment>
<evidence type="ECO:0000256" key="10">
    <source>
        <dbReference type="HAMAP-Rule" id="MF_00240"/>
    </source>
</evidence>
<comment type="similarity">
    <text evidence="2 10">Belongs to the LolA family.</text>
</comment>
<evidence type="ECO:0000313" key="12">
    <source>
        <dbReference type="Proteomes" id="UP000610558"/>
    </source>
</evidence>
<evidence type="ECO:0000256" key="2">
    <source>
        <dbReference type="ARBA" id="ARBA00007615"/>
    </source>
</evidence>
<dbReference type="GO" id="GO:0044874">
    <property type="term" value="P:lipoprotein localization to outer membrane"/>
    <property type="evidence" value="ECO:0007669"/>
    <property type="project" value="UniProtKB-UniRule"/>
</dbReference>
<dbReference type="InterPro" id="IPR029046">
    <property type="entry name" value="LolA/LolB/LppX"/>
</dbReference>
<evidence type="ECO:0000256" key="6">
    <source>
        <dbReference type="ARBA" id="ARBA00022729"/>
    </source>
</evidence>
<dbReference type="GO" id="GO:0030288">
    <property type="term" value="C:outer membrane-bounded periplasmic space"/>
    <property type="evidence" value="ECO:0007669"/>
    <property type="project" value="TreeGrafter"/>
</dbReference>
<dbReference type="GO" id="GO:0042953">
    <property type="term" value="P:lipoprotein transport"/>
    <property type="evidence" value="ECO:0007669"/>
    <property type="project" value="InterPro"/>
</dbReference>
<dbReference type="InterPro" id="IPR004564">
    <property type="entry name" value="OM_lipoprot_carrier_LolA-like"/>
</dbReference>
<keyword evidence="12" id="KW-1185">Reference proteome</keyword>
<dbReference type="Pfam" id="PF03548">
    <property type="entry name" value="LolA"/>
    <property type="match status" value="1"/>
</dbReference>
<dbReference type="HAMAP" id="MF_00240">
    <property type="entry name" value="LolA"/>
    <property type="match status" value="1"/>
</dbReference>
<dbReference type="EMBL" id="JACXLD010000004">
    <property type="protein sequence ID" value="MBD2859258.1"/>
    <property type="molecule type" value="Genomic_DNA"/>
</dbReference>
<evidence type="ECO:0000256" key="8">
    <source>
        <dbReference type="ARBA" id="ARBA00022927"/>
    </source>
</evidence>
<dbReference type="SUPFAM" id="SSF89392">
    <property type="entry name" value="Prokaryotic lipoproteins and lipoprotein localization factors"/>
    <property type="match status" value="1"/>
</dbReference>
<dbReference type="AlphaFoldDB" id="A0A927C0Z8"/>
<proteinExistence type="inferred from homology"/>
<feature type="signal peptide" evidence="10">
    <location>
        <begin position="1"/>
        <end position="19"/>
    </location>
</feature>
<reference evidence="11" key="1">
    <citation type="submission" date="2020-09" db="EMBL/GenBank/DDBJ databases">
        <authorList>
            <person name="Yoon J.-W."/>
        </authorList>
    </citation>
    <scope>NUCLEOTIDE SEQUENCE</scope>
    <source>
        <strain evidence="11">KMU-158</strain>
    </source>
</reference>
<dbReference type="CDD" id="cd16325">
    <property type="entry name" value="LolA"/>
    <property type="match status" value="1"/>
</dbReference>
<comment type="subcellular location">
    <subcellularLocation>
        <location evidence="1 10">Periplasm</location>
    </subcellularLocation>
</comment>
<name>A0A927C0Z8_9GAMM</name>
<evidence type="ECO:0000256" key="5">
    <source>
        <dbReference type="ARBA" id="ARBA00022448"/>
    </source>
</evidence>
<organism evidence="11 12">
    <name type="scientific">Spongiibacter pelagi</name>
    <dbReference type="NCBI Taxonomy" id="2760804"/>
    <lineage>
        <taxon>Bacteria</taxon>
        <taxon>Pseudomonadati</taxon>
        <taxon>Pseudomonadota</taxon>
        <taxon>Gammaproteobacteria</taxon>
        <taxon>Cellvibrionales</taxon>
        <taxon>Spongiibacteraceae</taxon>
        <taxon>Spongiibacter</taxon>
    </lineage>
</organism>
<feature type="chain" id="PRO_5038181190" description="Outer-membrane lipoprotein carrier protein" evidence="10">
    <location>
        <begin position="20"/>
        <end position="208"/>
    </location>
</feature>
<comment type="subunit">
    <text evidence="3 10">Monomer.</text>
</comment>
<dbReference type="PANTHER" id="PTHR35869:SF1">
    <property type="entry name" value="OUTER-MEMBRANE LIPOPROTEIN CARRIER PROTEIN"/>
    <property type="match status" value="1"/>
</dbReference>
<evidence type="ECO:0000256" key="7">
    <source>
        <dbReference type="ARBA" id="ARBA00022764"/>
    </source>
</evidence>
<evidence type="ECO:0000256" key="1">
    <source>
        <dbReference type="ARBA" id="ARBA00004418"/>
    </source>
</evidence>
<comment type="function">
    <text evidence="10">Participates in the translocation of lipoproteins from the inner membrane to the outer membrane. Only forms a complex with a lipoprotein if the residue after the N-terminal Cys is not an aspartate (The Asp acts as a targeting signal to indicate that the lipoprotein should stay in the inner membrane).</text>
</comment>
<evidence type="ECO:0000256" key="9">
    <source>
        <dbReference type="ARBA" id="ARBA00023186"/>
    </source>
</evidence>
<keyword evidence="11" id="KW-0449">Lipoprotein</keyword>
<keyword evidence="6 10" id="KW-0732">Signal</keyword>
<evidence type="ECO:0000256" key="4">
    <source>
        <dbReference type="ARBA" id="ARBA00014035"/>
    </source>
</evidence>
<evidence type="ECO:0000313" key="11">
    <source>
        <dbReference type="EMBL" id="MBD2859258.1"/>
    </source>
</evidence>
<keyword evidence="8 10" id="KW-0653">Protein transport</keyword>
<dbReference type="Proteomes" id="UP000610558">
    <property type="component" value="Unassembled WGS sequence"/>
</dbReference>
<keyword evidence="9 10" id="KW-0143">Chaperone</keyword>
<evidence type="ECO:0000256" key="3">
    <source>
        <dbReference type="ARBA" id="ARBA00011245"/>
    </source>
</evidence>
<gene>
    <name evidence="10 11" type="primary">lolA</name>
    <name evidence="11" type="ORF">IB286_09585</name>
</gene>
<accession>A0A927C0Z8</accession>
<keyword evidence="7 10" id="KW-0574">Periplasm</keyword>
<dbReference type="InterPro" id="IPR018323">
    <property type="entry name" value="OM_lipoprot_carrier_LolA_Pbac"/>
</dbReference>
<dbReference type="RefSeq" id="WP_190764850.1">
    <property type="nucleotide sequence ID" value="NZ_JACXLD010000004.1"/>
</dbReference>
<keyword evidence="5 10" id="KW-0813">Transport</keyword>
<dbReference type="NCBIfam" id="TIGR00547">
    <property type="entry name" value="lolA"/>
    <property type="match status" value="1"/>
</dbReference>
<sequence precursor="true">MRFLLSGFVLLCAGFSVHAASNNAAEQLQMLLAKNQTIQASFEQTVSSEEGDVLQQSQGAIALSRPNHFRWESTEPFHYLVIGNGKTLWRYDADLEQLDVEPFDAQLADTPALIFSASPEALTAAYQISKNEKAAAGVDEFILLPNASGLFSELRLQFKNGGLVEMQLVDNLQQHSRILFKKAKYNIKLNESLFRFDDSPEALERLSQ</sequence>
<dbReference type="PANTHER" id="PTHR35869">
    <property type="entry name" value="OUTER-MEMBRANE LIPOPROTEIN CARRIER PROTEIN"/>
    <property type="match status" value="1"/>
</dbReference>
<dbReference type="Gene3D" id="2.50.20.10">
    <property type="entry name" value="Lipoprotein localisation LolA/LolB/LppX"/>
    <property type="match status" value="1"/>
</dbReference>